<dbReference type="GO" id="GO:0008833">
    <property type="term" value="F:deoxyribonuclease IV (phage-T4-induced) activity"/>
    <property type="evidence" value="ECO:0007669"/>
    <property type="project" value="UniProtKB-EC"/>
</dbReference>
<dbReference type="PANTHER" id="PTHR21445">
    <property type="entry name" value="ENDONUCLEASE IV ENDODEOXYRIBONUCLEASE IV"/>
    <property type="match status" value="1"/>
</dbReference>
<dbReference type="InterPro" id="IPR013022">
    <property type="entry name" value="Xyl_isomerase-like_TIM-brl"/>
</dbReference>
<sequence>MRFGSHISIREGYLGAAQHAQKIGARAFQYFPKNPRSLSVKEYNIHDAQECAKFCIEHHIQTIAHTPYPTNLVADEGQIELVKDSLLNDLEIANECGSIGVVVHFGVLKNATDPLEGYQRMIGTFNDVLSKWDGEALLLLENNAGKSGPTGTMLEELVQVRQLTEFPEKIGFCLDTCHVFASGVWDGDNWAEVEAKGTELGYFEHLKAVHLNNSAYPTRSMKDRHANIPYGEIKIDQIKELLSSSVFGDIPFVLETPHENHFSHEDEIKFLNEMMGIYS</sequence>
<accession>A0ABW4MW62</accession>
<dbReference type="NCBIfam" id="TIGR00587">
    <property type="entry name" value="nfo"/>
    <property type="match status" value="1"/>
</dbReference>
<evidence type="ECO:0000256" key="8">
    <source>
        <dbReference type="ARBA" id="ARBA00023204"/>
    </source>
</evidence>
<reference evidence="11" key="1">
    <citation type="journal article" date="2019" name="Int. J. Syst. Evol. Microbiol.">
        <title>The Global Catalogue of Microorganisms (GCM) 10K type strain sequencing project: providing services to taxonomists for standard genome sequencing and annotation.</title>
        <authorList>
            <consortium name="The Broad Institute Genomics Platform"/>
            <consortium name="The Broad Institute Genome Sequencing Center for Infectious Disease"/>
            <person name="Wu L."/>
            <person name="Ma J."/>
        </authorList>
    </citation>
    <scope>NUCLEOTIDE SEQUENCE [LARGE SCALE GENOMIC DNA]</scope>
    <source>
        <strain evidence="11">CCUG 15531</strain>
    </source>
</reference>
<evidence type="ECO:0000256" key="5">
    <source>
        <dbReference type="ARBA" id="ARBA00022763"/>
    </source>
</evidence>
<evidence type="ECO:0000256" key="7">
    <source>
        <dbReference type="ARBA" id="ARBA00022833"/>
    </source>
</evidence>
<dbReference type="InterPro" id="IPR036237">
    <property type="entry name" value="Xyl_isomerase-like_sf"/>
</dbReference>
<dbReference type="EC" id="3.1.21.2" evidence="10"/>
<evidence type="ECO:0000256" key="3">
    <source>
        <dbReference type="ARBA" id="ARBA00022722"/>
    </source>
</evidence>
<evidence type="ECO:0000313" key="10">
    <source>
        <dbReference type="EMBL" id="MFD1781404.1"/>
    </source>
</evidence>
<feature type="domain" description="Xylose isomerase-like TIM barrel" evidence="9">
    <location>
        <begin position="18"/>
        <end position="273"/>
    </location>
</feature>
<organism evidence="10 11">
    <name type="scientific">Fredinandcohnia salidurans</name>
    <dbReference type="NCBI Taxonomy" id="2595041"/>
    <lineage>
        <taxon>Bacteria</taxon>
        <taxon>Bacillati</taxon>
        <taxon>Bacillota</taxon>
        <taxon>Bacilli</taxon>
        <taxon>Bacillales</taxon>
        <taxon>Bacillaceae</taxon>
        <taxon>Fredinandcohnia</taxon>
    </lineage>
</organism>
<gene>
    <name evidence="10" type="ORF">ACFSFW_22420</name>
</gene>
<comment type="cofactor">
    <cofactor evidence="1">
        <name>Zn(2+)</name>
        <dbReference type="ChEBI" id="CHEBI:29105"/>
    </cofactor>
</comment>
<dbReference type="InterPro" id="IPR001719">
    <property type="entry name" value="AP_endonuc_2"/>
</dbReference>
<dbReference type="PROSITE" id="PS00730">
    <property type="entry name" value="AP_NUCLEASE_F2_2"/>
    <property type="match status" value="1"/>
</dbReference>
<dbReference type="InterPro" id="IPR018246">
    <property type="entry name" value="AP_endonuc_F2_Zn_BS"/>
</dbReference>
<dbReference type="PROSITE" id="PS51432">
    <property type="entry name" value="AP_NUCLEASE_F2_4"/>
    <property type="match status" value="1"/>
</dbReference>
<keyword evidence="4" id="KW-0479">Metal-binding</keyword>
<comment type="similarity">
    <text evidence="2">Belongs to the AP endonuclease 2 family.</text>
</comment>
<proteinExistence type="inferred from homology"/>
<dbReference type="PANTHER" id="PTHR21445:SF0">
    <property type="entry name" value="APURINIC-APYRIMIDINIC ENDONUCLEASE"/>
    <property type="match status" value="1"/>
</dbReference>
<evidence type="ECO:0000256" key="6">
    <source>
        <dbReference type="ARBA" id="ARBA00022801"/>
    </source>
</evidence>
<keyword evidence="3" id="KW-0540">Nuclease</keyword>
<dbReference type="Proteomes" id="UP001597227">
    <property type="component" value="Unassembled WGS sequence"/>
</dbReference>
<evidence type="ECO:0000313" key="11">
    <source>
        <dbReference type="Proteomes" id="UP001597227"/>
    </source>
</evidence>
<dbReference type="Pfam" id="PF01261">
    <property type="entry name" value="AP_endonuc_2"/>
    <property type="match status" value="1"/>
</dbReference>
<evidence type="ECO:0000256" key="1">
    <source>
        <dbReference type="ARBA" id="ARBA00001947"/>
    </source>
</evidence>
<keyword evidence="8" id="KW-0234">DNA repair</keyword>
<dbReference type="EMBL" id="JBHUEK010000034">
    <property type="protein sequence ID" value="MFD1781404.1"/>
    <property type="molecule type" value="Genomic_DNA"/>
</dbReference>
<keyword evidence="7" id="KW-0862">Zinc</keyword>
<dbReference type="RefSeq" id="WP_388041557.1">
    <property type="nucleotide sequence ID" value="NZ_JBHUEK010000034.1"/>
</dbReference>
<comment type="caution">
    <text evidence="10">The sequence shown here is derived from an EMBL/GenBank/DDBJ whole genome shotgun (WGS) entry which is preliminary data.</text>
</comment>
<protein>
    <submittedName>
        <fullName evidence="10">Deoxyribonuclease IV</fullName>
        <ecNumber evidence="10">3.1.21.2</ecNumber>
    </submittedName>
</protein>
<name>A0ABW4MW62_9BACI</name>
<dbReference type="Gene3D" id="3.20.20.150">
    <property type="entry name" value="Divalent-metal-dependent TIM barrel enzymes"/>
    <property type="match status" value="1"/>
</dbReference>
<evidence type="ECO:0000256" key="2">
    <source>
        <dbReference type="ARBA" id="ARBA00005340"/>
    </source>
</evidence>
<keyword evidence="11" id="KW-1185">Reference proteome</keyword>
<evidence type="ECO:0000259" key="9">
    <source>
        <dbReference type="Pfam" id="PF01261"/>
    </source>
</evidence>
<keyword evidence="5" id="KW-0227">DNA damage</keyword>
<evidence type="ECO:0000256" key="4">
    <source>
        <dbReference type="ARBA" id="ARBA00022723"/>
    </source>
</evidence>
<dbReference type="SMART" id="SM00518">
    <property type="entry name" value="AP2Ec"/>
    <property type="match status" value="1"/>
</dbReference>
<keyword evidence="6 10" id="KW-0378">Hydrolase</keyword>
<dbReference type="SUPFAM" id="SSF51658">
    <property type="entry name" value="Xylose isomerase-like"/>
    <property type="match status" value="1"/>
</dbReference>